<evidence type="ECO:0000313" key="1">
    <source>
        <dbReference type="EMBL" id="PEN12909.1"/>
    </source>
</evidence>
<dbReference type="Proteomes" id="UP000220102">
    <property type="component" value="Unassembled WGS sequence"/>
</dbReference>
<dbReference type="OrthoDB" id="9800945at2"/>
<accession>A0A2A8CVY1</accession>
<dbReference type="InterPro" id="IPR046038">
    <property type="entry name" value="DUF5996"/>
</dbReference>
<name>A0A2A8CVY1_9BACT</name>
<dbReference type="RefSeq" id="WP_098076422.1">
    <property type="nucleotide sequence ID" value="NZ_PDEQ01000006.1"/>
</dbReference>
<protein>
    <recommendedName>
        <fullName evidence="3">Ava_C0101 and related proteins</fullName>
    </recommendedName>
</protein>
<proteinExistence type="predicted"/>
<dbReference type="EMBL" id="PDEQ01000006">
    <property type="protein sequence ID" value="PEN12909.1"/>
    <property type="molecule type" value="Genomic_DNA"/>
</dbReference>
<dbReference type="Pfam" id="PF19459">
    <property type="entry name" value="DUF5996"/>
    <property type="match status" value="1"/>
</dbReference>
<reference evidence="1 2" key="1">
    <citation type="submission" date="2017-10" db="EMBL/GenBank/DDBJ databases">
        <title>Draft genome of Longibacter Salinarum.</title>
        <authorList>
            <person name="Goh K.M."/>
            <person name="Shamsir M.S."/>
            <person name="Lim S.W."/>
        </authorList>
    </citation>
    <scope>NUCLEOTIDE SEQUENCE [LARGE SCALE GENOMIC DNA]</scope>
    <source>
        <strain evidence="1 2">KCTC 52045</strain>
    </source>
</reference>
<gene>
    <name evidence="1" type="ORF">CRI94_12970</name>
</gene>
<sequence>MDTFPPLPYEEWISTRIGLHLRLQIIGKIRLALMPKRNHWWHVPLYVSTSGFTTRPMPCDGSRLLEIEINVLLDRVRLRTTDGEIVHVSMHDGQSISEFYREIDHALSSLGVKNPISHPSPFDAPSSIPFADDDQHDGYDGDAVRRFWRVTTQIQPIFQEFQGQFLGKDTPVHLFWHSFDLAYTRFSGREAPPMPDADPVTREAYSHEVISFGFWAGDETTPEAGFYSYTFPEPDGLTRVHIDPEAAAWVTQDTGSMAFLPYEAVRRSATAREDILTFLNSTYEAGAKLAEWPAGLVRQPVQPS</sequence>
<evidence type="ECO:0000313" key="2">
    <source>
        <dbReference type="Proteomes" id="UP000220102"/>
    </source>
</evidence>
<evidence type="ECO:0008006" key="3">
    <source>
        <dbReference type="Google" id="ProtNLM"/>
    </source>
</evidence>
<dbReference type="AlphaFoldDB" id="A0A2A8CVY1"/>
<organism evidence="1 2">
    <name type="scientific">Longibacter salinarum</name>
    <dbReference type="NCBI Taxonomy" id="1850348"/>
    <lineage>
        <taxon>Bacteria</taxon>
        <taxon>Pseudomonadati</taxon>
        <taxon>Rhodothermota</taxon>
        <taxon>Rhodothermia</taxon>
        <taxon>Rhodothermales</taxon>
        <taxon>Salisaetaceae</taxon>
        <taxon>Longibacter</taxon>
    </lineage>
</organism>
<comment type="caution">
    <text evidence="1">The sequence shown here is derived from an EMBL/GenBank/DDBJ whole genome shotgun (WGS) entry which is preliminary data.</text>
</comment>
<keyword evidence="2" id="KW-1185">Reference proteome</keyword>